<keyword evidence="4 6" id="KW-1133">Transmembrane helix</keyword>
<evidence type="ECO:0000256" key="6">
    <source>
        <dbReference type="SAM" id="Phobius"/>
    </source>
</evidence>
<dbReference type="AlphaFoldDB" id="A0A9C7UQ90"/>
<dbReference type="PANTHER" id="PTHR48140:SF1">
    <property type="entry name" value="FATTY ACID DESATURASE 4, CHLOROPLASTIC-RELATED"/>
    <property type="match status" value="1"/>
</dbReference>
<accession>A0A9C7UQ90</accession>
<keyword evidence="3 6" id="KW-0812">Transmembrane</keyword>
<gene>
    <name evidence="8" type="ORF">GpartN1_g3500.t1</name>
</gene>
<comment type="subcellular location">
    <subcellularLocation>
        <location evidence="1">Membrane</location>
        <topology evidence="1">Multi-pass membrane protein</topology>
    </subcellularLocation>
</comment>
<feature type="domain" description="Lipid desaturase" evidence="7">
    <location>
        <begin position="147"/>
        <end position="312"/>
    </location>
</feature>
<dbReference type="Pfam" id="PF10520">
    <property type="entry name" value="Lipid_desat"/>
    <property type="match status" value="1"/>
</dbReference>
<evidence type="ECO:0000313" key="8">
    <source>
        <dbReference type="EMBL" id="GJQ11709.1"/>
    </source>
</evidence>
<keyword evidence="9" id="KW-1185">Reference proteome</keyword>
<evidence type="ECO:0000313" key="9">
    <source>
        <dbReference type="Proteomes" id="UP001061958"/>
    </source>
</evidence>
<evidence type="ECO:0000256" key="4">
    <source>
        <dbReference type="ARBA" id="ARBA00022989"/>
    </source>
</evidence>
<dbReference type="EMBL" id="BQMJ01000026">
    <property type="protein sequence ID" value="GJQ11709.1"/>
    <property type="molecule type" value="Genomic_DNA"/>
</dbReference>
<evidence type="ECO:0000256" key="3">
    <source>
        <dbReference type="ARBA" id="ARBA00022692"/>
    </source>
</evidence>
<protein>
    <recommendedName>
        <fullName evidence="7">Lipid desaturase domain-containing protein</fullName>
    </recommendedName>
</protein>
<reference evidence="8" key="2">
    <citation type="submission" date="2022-01" db="EMBL/GenBank/DDBJ databases">
        <authorList>
            <person name="Hirooka S."/>
            <person name="Miyagishima S.Y."/>
        </authorList>
    </citation>
    <scope>NUCLEOTIDE SEQUENCE</scope>
    <source>
        <strain evidence="8">NBRC 102759</strain>
    </source>
</reference>
<dbReference type="InterPro" id="IPR019547">
    <property type="entry name" value="Lipid_desat"/>
</dbReference>
<reference evidence="8" key="1">
    <citation type="journal article" date="2022" name="Proc. Natl. Acad. Sci. U.S.A.">
        <title>Life cycle and functional genomics of the unicellular red alga Galdieria for elucidating algal and plant evolution and industrial use.</title>
        <authorList>
            <person name="Hirooka S."/>
            <person name="Itabashi T."/>
            <person name="Ichinose T.M."/>
            <person name="Onuma R."/>
            <person name="Fujiwara T."/>
            <person name="Yamashita S."/>
            <person name="Jong L.W."/>
            <person name="Tomita R."/>
            <person name="Iwane A.H."/>
            <person name="Miyagishima S.Y."/>
        </authorList>
    </citation>
    <scope>NUCLEOTIDE SEQUENCE</scope>
    <source>
        <strain evidence="8">NBRC 102759</strain>
    </source>
</reference>
<feature type="transmembrane region" description="Helical" evidence="6">
    <location>
        <begin position="140"/>
        <end position="161"/>
    </location>
</feature>
<comment type="caution">
    <text evidence="8">The sequence shown here is derived from an EMBL/GenBank/DDBJ whole genome shotgun (WGS) entry which is preliminary data.</text>
</comment>
<organism evidence="8 9">
    <name type="scientific">Galdieria partita</name>
    <dbReference type="NCBI Taxonomy" id="83374"/>
    <lineage>
        <taxon>Eukaryota</taxon>
        <taxon>Rhodophyta</taxon>
        <taxon>Bangiophyceae</taxon>
        <taxon>Galdieriales</taxon>
        <taxon>Galdieriaceae</taxon>
        <taxon>Galdieria</taxon>
    </lineage>
</organism>
<dbReference type="OrthoDB" id="5103at2759"/>
<keyword evidence="5 6" id="KW-0472">Membrane</keyword>
<evidence type="ECO:0000256" key="1">
    <source>
        <dbReference type="ARBA" id="ARBA00004141"/>
    </source>
</evidence>
<dbReference type="GO" id="GO:0016020">
    <property type="term" value="C:membrane"/>
    <property type="evidence" value="ECO:0007669"/>
    <property type="project" value="UniProtKB-SubCell"/>
</dbReference>
<proteinExistence type="inferred from homology"/>
<dbReference type="PANTHER" id="PTHR48140">
    <property type="entry name" value="FATTY ACID DESATURASE 4, CHLOROPLASTIC-RELATED"/>
    <property type="match status" value="1"/>
</dbReference>
<comment type="similarity">
    <text evidence="2">Belongs to the fatty acid desaturase CarF family.</text>
</comment>
<name>A0A9C7UQ90_9RHOD</name>
<dbReference type="InterPro" id="IPR052864">
    <property type="entry name" value="Chloroplast_FAD_CarF"/>
</dbReference>
<evidence type="ECO:0000256" key="2">
    <source>
        <dbReference type="ARBA" id="ARBA00007620"/>
    </source>
</evidence>
<dbReference type="Proteomes" id="UP001061958">
    <property type="component" value="Unassembled WGS sequence"/>
</dbReference>
<evidence type="ECO:0000259" key="7">
    <source>
        <dbReference type="Pfam" id="PF10520"/>
    </source>
</evidence>
<sequence length="323" mass="37147">MAFVHSHLPRFPASLLSSKLYRQPFCRIKVFPFLWCCARESFGAVGKLSLIDLDPQHQAFAEKTNTTSANSKRIQPILVLQGDTLQVFWYQRIVTCTTLCILATLFLRNIQYTTQALSSQEYTSLLEAIPRALQLVTMDIGCLFMGYIAADFFSGLVHWFLDNYGNERTPFIGKQCVAFQGHHQHPWTITHRPFCNLLATTCLISCPFLFLLLVAPIPHFIQIIFTSFGFFTVFAQQTHQWAHQAKPPSSWITFLQQMGILLSVKAHGKHHQPPFHKNYCIVSGICNEFLDNIQFYGKLEHYLYTQWGWVPHHVQKKGNLHAQ</sequence>
<feature type="transmembrane region" description="Helical" evidence="6">
    <location>
        <begin position="88"/>
        <end position="107"/>
    </location>
</feature>
<evidence type="ECO:0000256" key="5">
    <source>
        <dbReference type="ARBA" id="ARBA00023136"/>
    </source>
</evidence>